<dbReference type="STRING" id="1471761.B0W44_17305"/>
<dbReference type="EMBL" id="CP019699">
    <property type="protein sequence ID" value="AQS57238.1"/>
    <property type="molecule type" value="Genomic_DNA"/>
</dbReference>
<feature type="domain" description="Acetyl xylan esterase" evidence="3">
    <location>
        <begin position="3"/>
        <end position="313"/>
    </location>
</feature>
<evidence type="ECO:0000256" key="1">
    <source>
        <dbReference type="PIRSR" id="PIRSR639069-1"/>
    </source>
</evidence>
<dbReference type="OrthoDB" id="9770528at2"/>
<dbReference type="PANTHER" id="PTHR40111:SF1">
    <property type="entry name" value="CEPHALOSPORIN-C DEACETYLASE"/>
    <property type="match status" value="1"/>
</dbReference>
<dbReference type="InterPro" id="IPR039069">
    <property type="entry name" value="CE7"/>
</dbReference>
<evidence type="ECO:0000313" key="5">
    <source>
        <dbReference type="Proteomes" id="UP000188603"/>
    </source>
</evidence>
<organism evidence="4 5">
    <name type="scientific">Novibacillus thermophilus</name>
    <dbReference type="NCBI Taxonomy" id="1471761"/>
    <lineage>
        <taxon>Bacteria</taxon>
        <taxon>Bacillati</taxon>
        <taxon>Bacillota</taxon>
        <taxon>Bacilli</taxon>
        <taxon>Bacillales</taxon>
        <taxon>Thermoactinomycetaceae</taxon>
        <taxon>Novibacillus</taxon>
    </lineage>
</organism>
<dbReference type="GO" id="GO:0005976">
    <property type="term" value="P:polysaccharide metabolic process"/>
    <property type="evidence" value="ECO:0007669"/>
    <property type="project" value="TreeGrafter"/>
</dbReference>
<evidence type="ECO:0000259" key="3">
    <source>
        <dbReference type="Pfam" id="PF05448"/>
    </source>
</evidence>
<accession>A0A1U9KB22</accession>
<reference evidence="4 5" key="1">
    <citation type="journal article" date="2015" name="Int. J. Syst. Evol. Microbiol.">
        <title>Novibacillus thermophilus gen. nov., sp. nov., a Gram-staining-negative and moderately thermophilic member of the family Thermoactinomycetaceae.</title>
        <authorList>
            <person name="Yang G."/>
            <person name="Chen J."/>
            <person name="Zhou S."/>
        </authorList>
    </citation>
    <scope>NUCLEOTIDE SEQUENCE [LARGE SCALE GENOMIC DNA]</scope>
    <source>
        <strain evidence="4 5">SG-1</strain>
    </source>
</reference>
<proteinExistence type="predicted"/>
<evidence type="ECO:0000313" key="4">
    <source>
        <dbReference type="EMBL" id="AQS57238.1"/>
    </source>
</evidence>
<feature type="active site" description="Charge relay system" evidence="1">
    <location>
        <position position="302"/>
    </location>
</feature>
<dbReference type="InterPro" id="IPR029058">
    <property type="entry name" value="AB_hydrolase_fold"/>
</dbReference>
<dbReference type="Proteomes" id="UP000188603">
    <property type="component" value="Chromosome"/>
</dbReference>
<dbReference type="KEGG" id="ntr:B0W44_17305"/>
<evidence type="ECO:0000256" key="2">
    <source>
        <dbReference type="PIRSR" id="PIRSR639069-2"/>
    </source>
</evidence>
<dbReference type="InterPro" id="IPR008391">
    <property type="entry name" value="AXE1_dom"/>
</dbReference>
<dbReference type="AlphaFoldDB" id="A0A1U9KB22"/>
<dbReference type="GO" id="GO:0052689">
    <property type="term" value="F:carboxylic ester hydrolase activity"/>
    <property type="evidence" value="ECO:0007669"/>
    <property type="project" value="TreeGrafter"/>
</dbReference>
<keyword evidence="5" id="KW-1185">Reference proteome</keyword>
<dbReference type="PANTHER" id="PTHR40111">
    <property type="entry name" value="CEPHALOSPORIN-C DEACETYLASE"/>
    <property type="match status" value="1"/>
</dbReference>
<dbReference type="Pfam" id="PF05448">
    <property type="entry name" value="AXE1"/>
    <property type="match status" value="1"/>
</dbReference>
<feature type="binding site" evidence="2">
    <location>
        <position position="91"/>
    </location>
    <ligand>
        <name>substrate</name>
    </ligand>
</feature>
<feature type="active site" description="Nucleophile" evidence="1">
    <location>
        <position position="183"/>
    </location>
</feature>
<sequence length="319" mass="36103">MQFDMPLSELKAYTGKSPKPEDFEAYWERGLKELDQQSLAYELEPAAFQSDQADCYHLYFTGVGGAKVHCKLAKPKGRSGTGPGIVMFHGYTVNSGDWFDKVNYAAHGVTVLAMDCRGQGGRSEDNLHVKGTTVRGHIIRGVDDPDPDRLYYRHVFLDTVQAARILMAMEEVDPGRVGVYGASQGGALAVACAALEPRIKEVVAVYPFLSDYKRVWELDIDNSAYKEISYYFKMFDPNHEREDEIFQKLGYIDIQHLAERIEASVLWVTALNDMACPPSTQFAAYNKIKAKKELLLYHEYGHEHLPQLSDRVFQRFLTL</sequence>
<feature type="active site" description="Charge relay system" evidence="1">
    <location>
        <position position="273"/>
    </location>
</feature>
<protein>
    <submittedName>
        <fullName evidence="4">Acetylesterase</fullName>
    </submittedName>
</protein>
<gene>
    <name evidence="4" type="ORF">B0W44_17305</name>
</gene>
<name>A0A1U9KB22_9BACL</name>
<dbReference type="Gene3D" id="3.40.50.1820">
    <property type="entry name" value="alpha/beta hydrolase"/>
    <property type="match status" value="1"/>
</dbReference>
<dbReference type="SUPFAM" id="SSF53474">
    <property type="entry name" value="alpha/beta-Hydrolases"/>
    <property type="match status" value="1"/>
</dbReference>
<dbReference type="RefSeq" id="WP_077721109.1">
    <property type="nucleotide sequence ID" value="NZ_CP019699.1"/>
</dbReference>